<keyword evidence="7" id="KW-1185">Reference proteome</keyword>
<comment type="caution">
    <text evidence="6">The sequence shown here is derived from an EMBL/GenBank/DDBJ whole genome shotgun (WGS) entry which is preliminary data.</text>
</comment>
<dbReference type="Proteomes" id="UP000823521">
    <property type="component" value="Unassembled WGS sequence"/>
</dbReference>
<comment type="subcellular location">
    <subcellularLocation>
        <location evidence="1">Membrane</location>
        <topology evidence="1">Single-pass membrane protein</topology>
    </subcellularLocation>
</comment>
<organism evidence="6 7">
    <name type="scientific">Micromonospora echinofusca</name>
    <dbReference type="NCBI Taxonomy" id="47858"/>
    <lineage>
        <taxon>Bacteria</taxon>
        <taxon>Bacillati</taxon>
        <taxon>Actinomycetota</taxon>
        <taxon>Actinomycetes</taxon>
        <taxon>Micromonosporales</taxon>
        <taxon>Micromonosporaceae</taxon>
        <taxon>Micromonospora</taxon>
    </lineage>
</organism>
<keyword evidence="2" id="KW-0812">Transmembrane</keyword>
<name>A0ABS3W059_MICEH</name>
<dbReference type="EMBL" id="WVUH01000421">
    <property type="protein sequence ID" value="MBO4210179.1"/>
    <property type="molecule type" value="Genomic_DNA"/>
</dbReference>
<evidence type="ECO:0008006" key="8">
    <source>
        <dbReference type="Google" id="ProtNLM"/>
    </source>
</evidence>
<reference evidence="6 7" key="1">
    <citation type="submission" date="2019-12" db="EMBL/GenBank/DDBJ databases">
        <title>Whole genome sequencing of endophytic Actinobacterium Micromonospora sp. MPMI6T.</title>
        <authorList>
            <person name="Evv R."/>
            <person name="Podile A.R."/>
        </authorList>
    </citation>
    <scope>NUCLEOTIDE SEQUENCE [LARGE SCALE GENOMIC DNA]</scope>
    <source>
        <strain evidence="6 7">MPMI6</strain>
    </source>
</reference>
<dbReference type="InterPro" id="IPR007343">
    <property type="entry name" value="Uncharacterised_pept_Zn_put"/>
</dbReference>
<evidence type="ECO:0000256" key="1">
    <source>
        <dbReference type="ARBA" id="ARBA00004167"/>
    </source>
</evidence>
<evidence type="ECO:0000256" key="2">
    <source>
        <dbReference type="ARBA" id="ARBA00022692"/>
    </source>
</evidence>
<dbReference type="PANTHER" id="PTHR30168">
    <property type="entry name" value="PUTATIVE MEMBRANE PROTEIN YPFJ"/>
    <property type="match status" value="1"/>
</dbReference>
<evidence type="ECO:0000256" key="3">
    <source>
        <dbReference type="ARBA" id="ARBA00022989"/>
    </source>
</evidence>
<dbReference type="RefSeq" id="WP_208817283.1">
    <property type="nucleotide sequence ID" value="NZ_WVUH01000421.1"/>
</dbReference>
<evidence type="ECO:0000256" key="5">
    <source>
        <dbReference type="SAM" id="MobiDB-lite"/>
    </source>
</evidence>
<keyword evidence="4" id="KW-0472">Membrane</keyword>
<evidence type="ECO:0000313" key="7">
    <source>
        <dbReference type="Proteomes" id="UP000823521"/>
    </source>
</evidence>
<evidence type="ECO:0000256" key="4">
    <source>
        <dbReference type="ARBA" id="ARBA00023136"/>
    </source>
</evidence>
<keyword evidence="3" id="KW-1133">Transmembrane helix</keyword>
<proteinExistence type="predicted"/>
<evidence type="ECO:0000313" key="6">
    <source>
        <dbReference type="EMBL" id="MBO4210179.1"/>
    </source>
</evidence>
<sequence>MSPRPGTRPRRTAGFATCGRTRRVGRWLVGLTALAVLTVACTPRPTGSPAPTGPGTGDRPSASADPARTGRPGPSVDAPRPSTAGPPGTGTYEADIGTALRTVVAYWQERFAEEGRTFTPVRRVVAYSGTGGPQCGGKRVPARNAVYCGGADFIAYDSVWLRGYWRDIGDTFVYFLVGHEYGHAVQARLGLGSAYSIKNELQADCLAGAYLGGSVRDGRLSLEDGDVEELFRGLAAVADRPQTGWFDPGAHGSALQRRAAFFTGYLASAGACTTEL</sequence>
<dbReference type="PANTHER" id="PTHR30168:SF0">
    <property type="entry name" value="INNER MEMBRANE PROTEIN"/>
    <property type="match status" value="1"/>
</dbReference>
<protein>
    <recommendedName>
        <fullName evidence="8">Metalloprotease</fullName>
    </recommendedName>
</protein>
<feature type="region of interest" description="Disordered" evidence="5">
    <location>
        <begin position="42"/>
        <end position="93"/>
    </location>
</feature>
<accession>A0ABS3W059</accession>
<dbReference type="Pfam" id="PF04228">
    <property type="entry name" value="Zn_peptidase"/>
    <property type="match status" value="1"/>
</dbReference>
<gene>
    <name evidence="6" type="ORF">GSF22_29915</name>
</gene>